<evidence type="ECO:0000313" key="2">
    <source>
        <dbReference type="Proteomes" id="UP000825935"/>
    </source>
</evidence>
<gene>
    <name evidence="1" type="ORF">KP509_12G033700</name>
</gene>
<dbReference type="Proteomes" id="UP000825935">
    <property type="component" value="Chromosome 12"/>
</dbReference>
<accession>A0A8T2TNK1</accession>
<protein>
    <submittedName>
        <fullName evidence="1">Uncharacterized protein</fullName>
    </submittedName>
</protein>
<dbReference type="Pfam" id="PF04305">
    <property type="entry name" value="DUF455"/>
    <property type="match status" value="1"/>
</dbReference>
<dbReference type="OrthoDB" id="426882at2759"/>
<organism evidence="1 2">
    <name type="scientific">Ceratopteris richardii</name>
    <name type="common">Triangle waterfern</name>
    <dbReference type="NCBI Taxonomy" id="49495"/>
    <lineage>
        <taxon>Eukaryota</taxon>
        <taxon>Viridiplantae</taxon>
        <taxon>Streptophyta</taxon>
        <taxon>Embryophyta</taxon>
        <taxon>Tracheophyta</taxon>
        <taxon>Polypodiopsida</taxon>
        <taxon>Polypodiidae</taxon>
        <taxon>Polypodiales</taxon>
        <taxon>Pteridineae</taxon>
        <taxon>Pteridaceae</taxon>
        <taxon>Parkerioideae</taxon>
        <taxon>Ceratopteris</taxon>
    </lineage>
</organism>
<dbReference type="InterPro" id="IPR009078">
    <property type="entry name" value="Ferritin-like_SF"/>
</dbReference>
<dbReference type="InterPro" id="IPR007402">
    <property type="entry name" value="DUF455"/>
</dbReference>
<reference evidence="1" key="1">
    <citation type="submission" date="2021-08" db="EMBL/GenBank/DDBJ databases">
        <title>WGS assembly of Ceratopteris richardii.</title>
        <authorList>
            <person name="Marchant D.B."/>
            <person name="Chen G."/>
            <person name="Jenkins J."/>
            <person name="Shu S."/>
            <person name="Leebens-Mack J."/>
            <person name="Grimwood J."/>
            <person name="Schmutz J."/>
            <person name="Soltis P."/>
            <person name="Soltis D."/>
            <person name="Chen Z.-H."/>
        </authorList>
    </citation>
    <scope>NUCLEOTIDE SEQUENCE</scope>
    <source>
        <strain evidence="1">Whitten #5841</strain>
        <tissue evidence="1">Leaf</tissue>
    </source>
</reference>
<dbReference type="EMBL" id="CM035417">
    <property type="protein sequence ID" value="KAH7422974.1"/>
    <property type="molecule type" value="Genomic_DNA"/>
</dbReference>
<keyword evidence="2" id="KW-1185">Reference proteome</keyword>
<dbReference type="SUPFAM" id="SSF47240">
    <property type="entry name" value="Ferritin-like"/>
    <property type="match status" value="1"/>
</dbReference>
<sequence>MNCSYGVTAYSCKWWVIEMALAGCWQTFTYLKSTASISVQTVRIVGGSVRLCTRATADEWEGLQAWRSSSVDERRFWGPKNTCIQPSTFTTSPPLNGSNCPSTLAEWGALVLSTSDPHLKASITHHAFRLWSNHQLSLGTANAPDRPARPEKPILVPLKQVPDVRSSPLPRNAHALHILAHIELNAVDLAWDTVVRFSGHSHVLGRQFFSDFAHVADDESRHFGWCCQRLSELGCQYGDMPAHDVLVGEGQKSAKNVMARLAVVPMVQEARGLDSGPRLAGRLVGWGDVRSASIVSRIAEEELAHVAVGVSWFLEVCKMIDRRPDTTFRELIQDLNVELKGPFNHAARQQAGLPRTWYEADLGSNKVEKLASDSEIEFGHTRMANGENEIENNVTINNCDSTDQSRSASLDEVYKRLELLIAMEKERAS</sequence>
<comment type="caution">
    <text evidence="1">The sequence shown here is derived from an EMBL/GenBank/DDBJ whole genome shotgun (WGS) entry which is preliminary data.</text>
</comment>
<dbReference type="AlphaFoldDB" id="A0A8T2TNK1"/>
<dbReference type="CDD" id="cd00657">
    <property type="entry name" value="Ferritin_like"/>
    <property type="match status" value="1"/>
</dbReference>
<proteinExistence type="predicted"/>
<name>A0A8T2TNK1_CERRI</name>
<dbReference type="PANTHER" id="PTHR42782">
    <property type="entry name" value="SI:CH73-314G15.3"/>
    <property type="match status" value="1"/>
</dbReference>
<evidence type="ECO:0000313" key="1">
    <source>
        <dbReference type="EMBL" id="KAH7422974.1"/>
    </source>
</evidence>
<dbReference type="OMA" id="LAWDTIV"/>
<dbReference type="PANTHER" id="PTHR42782:SF4">
    <property type="entry name" value="DUF455 DOMAIN-CONTAINING PROTEIN"/>
    <property type="match status" value="1"/>
</dbReference>